<dbReference type="Proteomes" id="UP000886520">
    <property type="component" value="Chromosome 6"/>
</dbReference>
<evidence type="ECO:0000256" key="7">
    <source>
        <dbReference type="PROSITE-ProRule" id="PRU00169"/>
    </source>
</evidence>
<name>A0A9D4V2Z7_ADICA</name>
<keyword evidence="5" id="KW-0804">Transcription</keyword>
<dbReference type="InterPro" id="IPR011006">
    <property type="entry name" value="CheY-like_superfamily"/>
</dbReference>
<comment type="caution">
    <text evidence="11">The sequence shown here is derived from an EMBL/GenBank/DDBJ whole genome shotgun (WGS) entry which is preliminary data.</text>
</comment>
<evidence type="ECO:0008006" key="13">
    <source>
        <dbReference type="Google" id="ProtNLM"/>
    </source>
</evidence>
<proteinExistence type="predicted"/>
<dbReference type="PANTHER" id="PTHR43874">
    <property type="entry name" value="TWO-COMPONENT RESPONSE REGULATOR"/>
    <property type="match status" value="1"/>
</dbReference>
<feature type="compositionally biased region" description="Acidic residues" evidence="8">
    <location>
        <begin position="207"/>
        <end position="218"/>
    </location>
</feature>
<feature type="modified residue" description="4-aspartylphosphate" evidence="7">
    <location>
        <position position="93"/>
    </location>
</feature>
<dbReference type="GO" id="GO:0000160">
    <property type="term" value="P:phosphorelay signal transduction system"/>
    <property type="evidence" value="ECO:0007669"/>
    <property type="project" value="UniProtKB-KW"/>
</dbReference>
<dbReference type="PROSITE" id="PS50110">
    <property type="entry name" value="RESPONSE_REGULATORY"/>
    <property type="match status" value="1"/>
</dbReference>
<dbReference type="InterPro" id="IPR006447">
    <property type="entry name" value="Myb_dom_plants"/>
</dbReference>
<dbReference type="SUPFAM" id="SSF46689">
    <property type="entry name" value="Homeodomain-like"/>
    <property type="match status" value="1"/>
</dbReference>
<protein>
    <recommendedName>
        <fullName evidence="13">Two-component response regulator</fullName>
    </recommendedName>
</protein>
<dbReference type="InterPro" id="IPR009057">
    <property type="entry name" value="Homeodomain-like_sf"/>
</dbReference>
<dbReference type="FunFam" id="1.10.10.60:FF:000007">
    <property type="entry name" value="Two-component response regulator"/>
    <property type="match status" value="1"/>
</dbReference>
<keyword evidence="6" id="KW-0539">Nucleus</keyword>
<evidence type="ECO:0000259" key="10">
    <source>
        <dbReference type="PROSITE" id="PS51294"/>
    </source>
</evidence>
<dbReference type="EMBL" id="JABFUD020000006">
    <property type="protein sequence ID" value="KAI5078456.1"/>
    <property type="molecule type" value="Genomic_DNA"/>
</dbReference>
<evidence type="ECO:0000256" key="5">
    <source>
        <dbReference type="ARBA" id="ARBA00023163"/>
    </source>
</evidence>
<keyword evidence="12" id="KW-1185">Reference proteome</keyword>
<dbReference type="PANTHER" id="PTHR43874:SF7">
    <property type="entry name" value="TWO-COMPONENT RESPONSE REGULATOR ARR10"/>
    <property type="match status" value="1"/>
</dbReference>
<organism evidence="11 12">
    <name type="scientific">Adiantum capillus-veneris</name>
    <name type="common">Maidenhair fern</name>
    <dbReference type="NCBI Taxonomy" id="13818"/>
    <lineage>
        <taxon>Eukaryota</taxon>
        <taxon>Viridiplantae</taxon>
        <taxon>Streptophyta</taxon>
        <taxon>Embryophyta</taxon>
        <taxon>Tracheophyta</taxon>
        <taxon>Polypodiopsida</taxon>
        <taxon>Polypodiidae</taxon>
        <taxon>Polypodiales</taxon>
        <taxon>Pteridineae</taxon>
        <taxon>Pteridaceae</taxon>
        <taxon>Vittarioideae</taxon>
        <taxon>Adiantum</taxon>
    </lineage>
</organism>
<feature type="compositionally biased region" description="Polar residues" evidence="8">
    <location>
        <begin position="1"/>
        <end position="12"/>
    </location>
</feature>
<dbReference type="Gene3D" id="3.40.50.2300">
    <property type="match status" value="1"/>
</dbReference>
<feature type="region of interest" description="Disordered" evidence="8">
    <location>
        <begin position="1"/>
        <end position="23"/>
    </location>
</feature>
<reference evidence="11" key="1">
    <citation type="submission" date="2021-01" db="EMBL/GenBank/DDBJ databases">
        <title>Adiantum capillus-veneris genome.</title>
        <authorList>
            <person name="Fang Y."/>
            <person name="Liao Q."/>
        </authorList>
    </citation>
    <scope>NUCLEOTIDE SEQUENCE</scope>
    <source>
        <strain evidence="11">H3</strain>
        <tissue evidence="11">Leaf</tissue>
    </source>
</reference>
<evidence type="ECO:0000313" key="12">
    <source>
        <dbReference type="Proteomes" id="UP000886520"/>
    </source>
</evidence>
<dbReference type="InterPro" id="IPR017930">
    <property type="entry name" value="Myb_dom"/>
</dbReference>
<dbReference type="GO" id="GO:0003677">
    <property type="term" value="F:DNA binding"/>
    <property type="evidence" value="ECO:0007669"/>
    <property type="project" value="InterPro"/>
</dbReference>
<dbReference type="Pfam" id="PF00072">
    <property type="entry name" value="Response_reg"/>
    <property type="match status" value="1"/>
</dbReference>
<feature type="domain" description="Response regulatory" evidence="9">
    <location>
        <begin position="42"/>
        <end position="157"/>
    </location>
</feature>
<dbReference type="CDD" id="cd17584">
    <property type="entry name" value="REC_typeB_ARR-like"/>
    <property type="match status" value="1"/>
</dbReference>
<evidence type="ECO:0000256" key="8">
    <source>
        <dbReference type="SAM" id="MobiDB-lite"/>
    </source>
</evidence>
<feature type="compositionally biased region" description="Low complexity" evidence="8">
    <location>
        <begin position="13"/>
        <end position="23"/>
    </location>
</feature>
<dbReference type="NCBIfam" id="TIGR01557">
    <property type="entry name" value="myb_SHAQKYF"/>
    <property type="match status" value="1"/>
</dbReference>
<dbReference type="InterPro" id="IPR001789">
    <property type="entry name" value="Sig_transdc_resp-reg_receiver"/>
</dbReference>
<dbReference type="GO" id="GO:0009736">
    <property type="term" value="P:cytokinin-activated signaling pathway"/>
    <property type="evidence" value="ECO:0007669"/>
    <property type="project" value="InterPro"/>
</dbReference>
<evidence type="ECO:0000256" key="2">
    <source>
        <dbReference type="ARBA" id="ARBA00023012"/>
    </source>
</evidence>
<evidence type="ECO:0000313" key="11">
    <source>
        <dbReference type="EMBL" id="KAI5078456.1"/>
    </source>
</evidence>
<dbReference type="InterPro" id="IPR001005">
    <property type="entry name" value="SANT/Myb"/>
</dbReference>
<dbReference type="OrthoDB" id="60033at2759"/>
<evidence type="ECO:0000259" key="9">
    <source>
        <dbReference type="PROSITE" id="PS50110"/>
    </source>
</evidence>
<feature type="domain" description="HTH myb-type" evidence="10">
    <location>
        <begin position="221"/>
        <end position="280"/>
    </location>
</feature>
<dbReference type="Pfam" id="PF00249">
    <property type="entry name" value="Myb_DNA-binding"/>
    <property type="match status" value="1"/>
</dbReference>
<keyword evidence="2" id="KW-0902">Two-component regulatory system</keyword>
<evidence type="ECO:0000256" key="3">
    <source>
        <dbReference type="ARBA" id="ARBA00023015"/>
    </source>
</evidence>
<evidence type="ECO:0000256" key="1">
    <source>
        <dbReference type="ARBA" id="ARBA00022553"/>
    </source>
</evidence>
<gene>
    <name evidence="11" type="ORF">GOP47_0006127</name>
</gene>
<dbReference type="PROSITE" id="PS51294">
    <property type="entry name" value="HTH_MYB"/>
    <property type="match status" value="1"/>
</dbReference>
<dbReference type="SMART" id="SM00448">
    <property type="entry name" value="REC"/>
    <property type="match status" value="1"/>
</dbReference>
<sequence>MAMATTAHSFPPSTTSNSVSGSSKTLLRADSTSTDSFPAGLRVLVVDDDPICLLILDRMLRRCQYKVTTCGRATDALAMLRENRDSFDVIISDVYMPDMDGFKLLELVGLEMDLPVIMMSANGETSAVMKGIKHGACDYLLKPVRMEELRNIWQHVVRKKWRSSAQQVASEDDKEMHTIDDGDHNSSANDAYDGAWRQGKKRRDLKEDEEEADLDLDDPSTTKKPRVVWSVELHQQFVNAVDQLGIDKAVPKRILELMNVHGLTRENVASHLQKYRLYLKRISGVSHQSGTLSPSFSVPNDSSFGGPVSAPGLGGVGDFRALGAPNDLPSQALLSSLQVGALGRLNQANNLGLGSVEKSNLLQLAALQGAGGGALSRPPFLPSYGQPGLNDQGVLQAGQCDINPVQLAQMGALSGVALDKLPLGLSALQQQQLESAVGLGGLGQLSGVGTNFQQLNPNTNALLLQALQQQQQQQSGGAHLLSKSGVTIPTSGVSGQQGLSTDAGVWAAAISNLNGNIRLGNALSGQYGASTRLSSLPGTAGSGSAAQGPLGRLCDRECKGQQGLSTDAGVWGASLSNLNATGSAGNAISCQGSELLEFRLADSAGPGSLGRTYDAESKCSLMPNAGNVPLVNPLAVSSSMSLSGPDGLLYGRMKDINSSLPSLNAPAPQNLGLRFPGLKQAPNVGQRAQGSWQGFGGLGQDYRQVSLGCSSGGSSSNQNQGLLLVAEQEQGDFCVPGFNSGFANNFNTDSNSVKAFQGQQLRSENGLKVKNEGHGWIPEPLSDELLSIVLRQQQEGLGLTE</sequence>
<dbReference type="AlphaFoldDB" id="A0A9D4V2Z7"/>
<keyword evidence="3" id="KW-0805">Transcription regulation</keyword>
<feature type="compositionally biased region" description="Basic and acidic residues" evidence="8">
    <location>
        <begin position="174"/>
        <end position="184"/>
    </location>
</feature>
<accession>A0A9D4V2Z7</accession>
<dbReference type="InterPro" id="IPR045279">
    <property type="entry name" value="ARR-like"/>
</dbReference>
<keyword evidence="4" id="KW-0010">Activator</keyword>
<dbReference type="SUPFAM" id="SSF52172">
    <property type="entry name" value="CheY-like"/>
    <property type="match status" value="1"/>
</dbReference>
<evidence type="ECO:0000256" key="6">
    <source>
        <dbReference type="ARBA" id="ARBA00023242"/>
    </source>
</evidence>
<dbReference type="Gene3D" id="1.10.10.60">
    <property type="entry name" value="Homeodomain-like"/>
    <property type="match status" value="1"/>
</dbReference>
<evidence type="ECO:0000256" key="4">
    <source>
        <dbReference type="ARBA" id="ARBA00023159"/>
    </source>
</evidence>
<feature type="region of interest" description="Disordered" evidence="8">
    <location>
        <begin position="167"/>
        <end position="221"/>
    </location>
</feature>
<keyword evidence="1 7" id="KW-0597">Phosphoprotein</keyword>